<protein>
    <submittedName>
        <fullName evidence="2">Uncharacterized protein</fullName>
    </submittedName>
</protein>
<reference evidence="2 3" key="1">
    <citation type="submission" date="2024-04" db="EMBL/GenBank/DDBJ databases">
        <authorList>
            <person name="Waldvogel A.-M."/>
            <person name="Schoenle A."/>
        </authorList>
    </citation>
    <scope>NUCLEOTIDE SEQUENCE [LARGE SCALE GENOMIC DNA]</scope>
</reference>
<keyword evidence="3" id="KW-1185">Reference proteome</keyword>
<accession>A0AAV2KUC9</accession>
<proteinExistence type="predicted"/>
<dbReference type="AlphaFoldDB" id="A0AAV2KUC9"/>
<evidence type="ECO:0000313" key="3">
    <source>
        <dbReference type="Proteomes" id="UP001497482"/>
    </source>
</evidence>
<dbReference type="Proteomes" id="UP001497482">
    <property type="component" value="Chromosome 2"/>
</dbReference>
<sequence length="120" mass="13504">MQWTFNPRTPGAWPECVERRRGPLRHWQPWPRVVYDKCHVQVGLRSLFSAERARADVGDWGAPAVSLPCQLRQTAAPGSALDATELHPSHQQRRQRRTVKARGHTDTHTAAGRSSAGAHR</sequence>
<feature type="compositionally biased region" description="Basic residues" evidence="1">
    <location>
        <begin position="90"/>
        <end position="102"/>
    </location>
</feature>
<gene>
    <name evidence="2" type="ORF">KC01_LOCUS21596</name>
</gene>
<evidence type="ECO:0000256" key="1">
    <source>
        <dbReference type="SAM" id="MobiDB-lite"/>
    </source>
</evidence>
<organism evidence="2 3">
    <name type="scientific">Knipowitschia caucasica</name>
    <name type="common">Caucasian dwarf goby</name>
    <name type="synonym">Pomatoschistus caucasicus</name>
    <dbReference type="NCBI Taxonomy" id="637954"/>
    <lineage>
        <taxon>Eukaryota</taxon>
        <taxon>Metazoa</taxon>
        <taxon>Chordata</taxon>
        <taxon>Craniata</taxon>
        <taxon>Vertebrata</taxon>
        <taxon>Euteleostomi</taxon>
        <taxon>Actinopterygii</taxon>
        <taxon>Neopterygii</taxon>
        <taxon>Teleostei</taxon>
        <taxon>Neoteleostei</taxon>
        <taxon>Acanthomorphata</taxon>
        <taxon>Gobiaria</taxon>
        <taxon>Gobiiformes</taxon>
        <taxon>Gobioidei</taxon>
        <taxon>Gobiidae</taxon>
        <taxon>Gobiinae</taxon>
        <taxon>Knipowitschia</taxon>
    </lineage>
</organism>
<name>A0AAV2KUC9_KNICA</name>
<dbReference type="EMBL" id="OZ035824">
    <property type="protein sequence ID" value="CAL1592338.1"/>
    <property type="molecule type" value="Genomic_DNA"/>
</dbReference>
<feature type="region of interest" description="Disordered" evidence="1">
    <location>
        <begin position="76"/>
        <end position="120"/>
    </location>
</feature>
<evidence type="ECO:0000313" key="2">
    <source>
        <dbReference type="EMBL" id="CAL1592338.1"/>
    </source>
</evidence>